<dbReference type="EMBL" id="HBIP01020664">
    <property type="protein sequence ID" value="CAE0497207.1"/>
    <property type="molecule type" value="Transcribed_RNA"/>
</dbReference>
<proteinExistence type="predicted"/>
<sequence>MEGGQRAENESTCLMLLPDDITVGNVKPVLFRRDVDESGDRGPNEIAADLLGIHGDRVRCFSVRGFDQKLGYALHLFIDLQGVEHQLPHNTNATQFWLISNLPEEPPHVSPASINGPALLTGEDFHTGDYVDLTMEDWEKIKRICKAVQPNAMFHPPQPME</sequence>
<organism evidence="1">
    <name type="scientific">Dunaliella tertiolecta</name>
    <name type="common">Green alga</name>
    <dbReference type="NCBI Taxonomy" id="3047"/>
    <lineage>
        <taxon>Eukaryota</taxon>
        <taxon>Viridiplantae</taxon>
        <taxon>Chlorophyta</taxon>
        <taxon>core chlorophytes</taxon>
        <taxon>Chlorophyceae</taxon>
        <taxon>CS clade</taxon>
        <taxon>Chlamydomonadales</taxon>
        <taxon>Dunaliellaceae</taxon>
        <taxon>Dunaliella</taxon>
    </lineage>
</organism>
<gene>
    <name evidence="1" type="ORF">DTER00134_LOCUS12280</name>
</gene>
<dbReference type="AlphaFoldDB" id="A0A7S3VP18"/>
<name>A0A7S3VP18_DUNTE</name>
<protein>
    <submittedName>
        <fullName evidence="1">Uncharacterized protein</fullName>
    </submittedName>
</protein>
<evidence type="ECO:0000313" key="1">
    <source>
        <dbReference type="EMBL" id="CAE0497207.1"/>
    </source>
</evidence>
<accession>A0A7S3VP18</accession>
<reference evidence="1" key="1">
    <citation type="submission" date="2021-01" db="EMBL/GenBank/DDBJ databases">
        <authorList>
            <person name="Corre E."/>
            <person name="Pelletier E."/>
            <person name="Niang G."/>
            <person name="Scheremetjew M."/>
            <person name="Finn R."/>
            <person name="Kale V."/>
            <person name="Holt S."/>
            <person name="Cochrane G."/>
            <person name="Meng A."/>
            <person name="Brown T."/>
            <person name="Cohen L."/>
        </authorList>
    </citation>
    <scope>NUCLEOTIDE SEQUENCE</scope>
    <source>
        <strain evidence="1">CCMP1320</strain>
    </source>
</reference>